<name>A0A6J1RHG8_9HYME</name>
<reference evidence="4" key="1">
    <citation type="submission" date="2025-08" db="UniProtKB">
        <authorList>
            <consortium name="RefSeq"/>
        </authorList>
    </citation>
    <scope>IDENTIFICATION</scope>
    <source>
        <tissue evidence="4">Whole body</tissue>
    </source>
</reference>
<dbReference type="Proteomes" id="UP000504618">
    <property type="component" value="Unplaced"/>
</dbReference>
<accession>A0A6J1RHG8</accession>
<keyword evidence="1" id="KW-0175">Coiled coil</keyword>
<evidence type="ECO:0000313" key="3">
    <source>
        <dbReference type="Proteomes" id="UP000504618"/>
    </source>
</evidence>
<feature type="coiled-coil region" evidence="1">
    <location>
        <begin position="40"/>
        <end position="67"/>
    </location>
</feature>
<dbReference type="AlphaFoldDB" id="A0A6J1RHG8"/>
<feature type="region of interest" description="Disordered" evidence="2">
    <location>
        <begin position="83"/>
        <end position="163"/>
    </location>
</feature>
<dbReference type="GeneID" id="112468714"/>
<evidence type="ECO:0000313" key="4">
    <source>
        <dbReference type="RefSeq" id="XP_024893783.1"/>
    </source>
</evidence>
<feature type="compositionally biased region" description="Low complexity" evidence="2">
    <location>
        <begin position="99"/>
        <end position="109"/>
    </location>
</feature>
<feature type="non-terminal residue" evidence="4">
    <location>
        <position position="163"/>
    </location>
</feature>
<dbReference type="RefSeq" id="XP_024893783.1">
    <property type="nucleotide sequence ID" value="XM_025038015.1"/>
</dbReference>
<feature type="compositionally biased region" description="Basic and acidic residues" evidence="2">
    <location>
        <begin position="138"/>
        <end position="154"/>
    </location>
</feature>
<sequence>MPPPLELAVVSGPVCKTVALIPRHQAFSSMMEDKLNQLNINTLIWRIRKDKEEMKRLQKENAKLRQLAAIQSPSPLSELLVRNAQAVPSTTPAPPAAPTPAQLPATPTTSRNSCLPPEKPKRWQRAGRNRSMYTRGRGRGERGRGEKGRGERGRGAKIYTLNI</sequence>
<evidence type="ECO:0000256" key="1">
    <source>
        <dbReference type="SAM" id="Coils"/>
    </source>
</evidence>
<proteinExistence type="predicted"/>
<evidence type="ECO:0000256" key="2">
    <source>
        <dbReference type="SAM" id="MobiDB-lite"/>
    </source>
</evidence>
<organism evidence="3 4">
    <name type="scientific">Temnothorax curvispinosus</name>
    <dbReference type="NCBI Taxonomy" id="300111"/>
    <lineage>
        <taxon>Eukaryota</taxon>
        <taxon>Metazoa</taxon>
        <taxon>Ecdysozoa</taxon>
        <taxon>Arthropoda</taxon>
        <taxon>Hexapoda</taxon>
        <taxon>Insecta</taxon>
        <taxon>Pterygota</taxon>
        <taxon>Neoptera</taxon>
        <taxon>Endopterygota</taxon>
        <taxon>Hymenoptera</taxon>
        <taxon>Apocrita</taxon>
        <taxon>Aculeata</taxon>
        <taxon>Formicoidea</taxon>
        <taxon>Formicidae</taxon>
        <taxon>Myrmicinae</taxon>
        <taxon>Temnothorax</taxon>
    </lineage>
</organism>
<protein>
    <submittedName>
        <fullName evidence="4">Uncharacterized protein LOC112468714</fullName>
    </submittedName>
</protein>
<gene>
    <name evidence="4" type="primary">LOC112468714</name>
</gene>
<keyword evidence="3" id="KW-1185">Reference proteome</keyword>